<dbReference type="OrthoDB" id="8185598at2759"/>
<comment type="similarity">
    <text evidence="3">Belongs to the TO family.</text>
</comment>
<evidence type="ECO:0000313" key="6">
    <source>
        <dbReference type="Proteomes" id="UP000494165"/>
    </source>
</evidence>
<feature type="signal peptide" evidence="4">
    <location>
        <begin position="1"/>
        <end position="20"/>
    </location>
</feature>
<keyword evidence="6" id="KW-1185">Reference proteome</keyword>
<name>A0A8S1BPX8_9INSE</name>
<dbReference type="Pfam" id="PF06585">
    <property type="entry name" value="JHBP"/>
    <property type="match status" value="1"/>
</dbReference>
<dbReference type="GO" id="GO:0007623">
    <property type="term" value="P:circadian rhythm"/>
    <property type="evidence" value="ECO:0007669"/>
    <property type="project" value="UniProtKB-ARBA"/>
</dbReference>
<dbReference type="FunFam" id="3.15.10.30:FF:000001">
    <property type="entry name" value="Takeout-like protein 1"/>
    <property type="match status" value="1"/>
</dbReference>
<dbReference type="Gene3D" id="3.15.10.30">
    <property type="entry name" value="Haemolymph juvenile hormone binding protein"/>
    <property type="match status" value="1"/>
</dbReference>
<dbReference type="EMBL" id="CADEPI010000004">
    <property type="protein sequence ID" value="CAB3360914.1"/>
    <property type="molecule type" value="Genomic_DNA"/>
</dbReference>
<gene>
    <name evidence="5" type="ORF">CLODIP_2_CD03333</name>
</gene>
<dbReference type="Proteomes" id="UP000494165">
    <property type="component" value="Unassembled WGS sequence"/>
</dbReference>
<keyword evidence="1 4" id="KW-0732">Signal</keyword>
<evidence type="ECO:0000256" key="2">
    <source>
        <dbReference type="ARBA" id="ARBA00023108"/>
    </source>
</evidence>
<evidence type="ECO:0000313" key="5">
    <source>
        <dbReference type="EMBL" id="CAB3360914.1"/>
    </source>
</evidence>
<evidence type="ECO:0000256" key="4">
    <source>
        <dbReference type="SAM" id="SignalP"/>
    </source>
</evidence>
<accession>A0A8S1BPX8</accession>
<dbReference type="GO" id="GO:0005615">
    <property type="term" value="C:extracellular space"/>
    <property type="evidence" value="ECO:0007669"/>
    <property type="project" value="TreeGrafter"/>
</dbReference>
<reference evidence="5 6" key="1">
    <citation type="submission" date="2020-04" db="EMBL/GenBank/DDBJ databases">
        <authorList>
            <person name="Alioto T."/>
            <person name="Alioto T."/>
            <person name="Gomez Garrido J."/>
        </authorList>
    </citation>
    <scope>NUCLEOTIDE SEQUENCE [LARGE SCALE GENOMIC DNA]</scope>
</reference>
<dbReference type="AlphaFoldDB" id="A0A8S1BPX8"/>
<dbReference type="SMART" id="SM00700">
    <property type="entry name" value="JHBP"/>
    <property type="match status" value="1"/>
</dbReference>
<evidence type="ECO:0000256" key="3">
    <source>
        <dbReference type="ARBA" id="ARBA00060902"/>
    </source>
</evidence>
<evidence type="ECO:0000256" key="1">
    <source>
        <dbReference type="ARBA" id="ARBA00022729"/>
    </source>
</evidence>
<protein>
    <recommendedName>
        <fullName evidence="7">Protein takeout</fullName>
    </recommendedName>
</protein>
<proteinExistence type="inferred from homology"/>
<evidence type="ECO:0008006" key="7">
    <source>
        <dbReference type="Google" id="ProtNLM"/>
    </source>
</evidence>
<feature type="chain" id="PRO_5035744353" description="Protein takeout" evidence="4">
    <location>
        <begin position="21"/>
        <end position="280"/>
    </location>
</feature>
<organism evidence="5 6">
    <name type="scientific">Cloeon dipterum</name>
    <dbReference type="NCBI Taxonomy" id="197152"/>
    <lineage>
        <taxon>Eukaryota</taxon>
        <taxon>Metazoa</taxon>
        <taxon>Ecdysozoa</taxon>
        <taxon>Arthropoda</taxon>
        <taxon>Hexapoda</taxon>
        <taxon>Insecta</taxon>
        <taxon>Pterygota</taxon>
        <taxon>Palaeoptera</taxon>
        <taxon>Ephemeroptera</taxon>
        <taxon>Pisciforma</taxon>
        <taxon>Baetidae</taxon>
        <taxon>Cloeon</taxon>
    </lineage>
</organism>
<dbReference type="InterPro" id="IPR038606">
    <property type="entry name" value="To_sf"/>
</dbReference>
<sequence length="280" mass="31262">MRPRSSCLLVLMALASVNYAMPAASEQKPLKIIKTLPEYIIPCTVDDPDVNNCIKNTFNHLRKYLQRGIPELNMDPLDPLLMDQLLMENGVGNVRVRALFNNMTVLGAGNYSVITVKSDLSRLRIDLGMRLPRISAMGHYEVSGQVLLFPVKSRGDFWATFNDITAVISLYGRDVARSGENFMQVDKLGVDFHLGGKSRFRIKDVVNGNTVIGEAMNHFLNENANEIIGEMKPAAGASIGKHFKSFLNQAFLQIPRRIWLRDPKMVDSSSDSTEDESSDN</sequence>
<comment type="caution">
    <text evidence="5">The sequence shown here is derived from an EMBL/GenBank/DDBJ whole genome shotgun (WGS) entry which is preliminary data.</text>
</comment>
<keyword evidence="2" id="KW-0090">Biological rhythms</keyword>
<dbReference type="PANTHER" id="PTHR11008:SF35">
    <property type="entry name" value="PROTEIN TAKEOUT-LIKE PROTEIN"/>
    <property type="match status" value="1"/>
</dbReference>
<dbReference type="InterPro" id="IPR010562">
    <property type="entry name" value="Haemolymph_juvenile_hormone-bd"/>
</dbReference>
<dbReference type="PANTHER" id="PTHR11008">
    <property type="entry name" value="PROTEIN TAKEOUT-LIKE PROTEIN"/>
    <property type="match status" value="1"/>
</dbReference>